<dbReference type="EMBL" id="JAWWNJ010000009">
    <property type="protein sequence ID" value="KAK7049070.1"/>
    <property type="molecule type" value="Genomic_DNA"/>
</dbReference>
<gene>
    <name evidence="2" type="ORF">R3P38DRAFT_1883615</name>
    <name evidence="3" type="ORF">R3P38DRAFT_1883657</name>
</gene>
<dbReference type="AlphaFoldDB" id="A0AAW0D9M1"/>
<evidence type="ECO:0000313" key="2">
    <source>
        <dbReference type="EMBL" id="KAK7049065.1"/>
    </source>
</evidence>
<dbReference type="SUPFAM" id="SSF52047">
    <property type="entry name" value="RNI-like"/>
    <property type="match status" value="1"/>
</dbReference>
<evidence type="ECO:0008006" key="5">
    <source>
        <dbReference type="Google" id="ProtNLM"/>
    </source>
</evidence>
<name>A0AAW0D9M1_9AGAR</name>
<proteinExistence type="predicted"/>
<keyword evidence="1" id="KW-0175">Coiled coil</keyword>
<evidence type="ECO:0000256" key="1">
    <source>
        <dbReference type="SAM" id="Coils"/>
    </source>
</evidence>
<feature type="coiled-coil region" evidence="1">
    <location>
        <begin position="4"/>
        <end position="38"/>
    </location>
</feature>
<dbReference type="Gene3D" id="3.80.10.10">
    <property type="entry name" value="Ribonuclease Inhibitor"/>
    <property type="match status" value="1"/>
</dbReference>
<protein>
    <recommendedName>
        <fullName evidence="5">F-box domain-containing protein</fullName>
    </recommendedName>
</protein>
<dbReference type="EMBL" id="JAWWNJ010000009">
    <property type="protein sequence ID" value="KAK7049065.1"/>
    <property type="molecule type" value="Genomic_DNA"/>
</dbReference>
<evidence type="ECO:0000313" key="4">
    <source>
        <dbReference type="Proteomes" id="UP001362999"/>
    </source>
</evidence>
<comment type="caution">
    <text evidence="2">The sequence shown here is derived from an EMBL/GenBank/DDBJ whole genome shotgun (WGS) entry which is preliminary data.</text>
</comment>
<organism evidence="2 4">
    <name type="scientific">Favolaschia claudopus</name>
    <dbReference type="NCBI Taxonomy" id="2862362"/>
    <lineage>
        <taxon>Eukaryota</taxon>
        <taxon>Fungi</taxon>
        <taxon>Dikarya</taxon>
        <taxon>Basidiomycota</taxon>
        <taxon>Agaricomycotina</taxon>
        <taxon>Agaricomycetes</taxon>
        <taxon>Agaricomycetidae</taxon>
        <taxon>Agaricales</taxon>
        <taxon>Marasmiineae</taxon>
        <taxon>Mycenaceae</taxon>
        <taxon>Favolaschia</taxon>
    </lineage>
</organism>
<dbReference type="InterPro" id="IPR032675">
    <property type="entry name" value="LRR_dom_sf"/>
</dbReference>
<reference evidence="2 4" key="1">
    <citation type="journal article" date="2024" name="J Genomics">
        <title>Draft genome sequencing and assembly of Favolaschia claudopus CIRM-BRFM 2984 isolated from oak limbs.</title>
        <authorList>
            <person name="Navarro D."/>
            <person name="Drula E."/>
            <person name="Chaduli D."/>
            <person name="Cazenave R."/>
            <person name="Ahrendt S."/>
            <person name="Wang J."/>
            <person name="Lipzen A."/>
            <person name="Daum C."/>
            <person name="Barry K."/>
            <person name="Grigoriev I.V."/>
            <person name="Favel A."/>
            <person name="Rosso M.N."/>
            <person name="Martin F."/>
        </authorList>
    </citation>
    <scope>NUCLEOTIDE SEQUENCE [LARGE SCALE GENOMIC DNA]</scope>
    <source>
        <strain evidence="2 4">CIRM-BRFM 2984</strain>
    </source>
</reference>
<keyword evidence="4" id="KW-1185">Reference proteome</keyword>
<evidence type="ECO:0000313" key="3">
    <source>
        <dbReference type="EMBL" id="KAK7049070.1"/>
    </source>
</evidence>
<dbReference type="Proteomes" id="UP001362999">
    <property type="component" value="Unassembled WGS sequence"/>
</dbReference>
<accession>A0AAW0D9M1</accession>
<sequence>MSPIPKLQKRIDKLSAAIEAQEQLLQRLIARRSEVQRELNYFSDPMARLPFELQSDIFMRCCIESDASTPGLDAPHLVLTAVSQLWRDVALAPPRLWSDIQIVPYPHKLHSDYWKLCHLWLSRAQSLPVSLTIGGPLIPEQDMQDLVSLHSHRLANLTFSLMSDSYQTPIATFSLNEGARLSSLKCLAFKADKPTDFGNLSQWLDVLRAAPILSSMKLDNTFFRMDPGGASNPLTLPYLQNLHLGKPFAWDLLRENGSTSLILQFLTLPALKSLSISSFDLPYSEFLAFLSRSSPPLESLRLAIPRDWSSVTTVAQVLRLMPTLVTLNLSAVPRDDRIDRFFPFLDVLSTSSDILPNLREITLRTDVPLTIDYELVLRMVTFRFSSCPTRLKSFRLTVPPVIPLGYGDIHSPARLPPDHVISELEQLLKDGLQIDIGPGSWPDFSNSYYSM</sequence>